<dbReference type="InterPro" id="IPR019748">
    <property type="entry name" value="FERM_central"/>
</dbReference>
<dbReference type="InterPro" id="IPR000299">
    <property type="entry name" value="FERM_domain"/>
</dbReference>
<protein>
    <recommendedName>
        <fullName evidence="6">FERM domain-containing protein</fullName>
    </recommendedName>
</protein>
<dbReference type="Gene3D" id="3.10.20.90">
    <property type="entry name" value="Phosphatidylinositol 3-kinase Catalytic Subunit, Chain A, domain 1"/>
    <property type="match status" value="1"/>
</dbReference>
<feature type="domain" description="FERM" evidence="6">
    <location>
        <begin position="11"/>
        <end position="291"/>
    </location>
</feature>
<dbReference type="PANTHER" id="PTHR23280:SF4">
    <property type="entry name" value="BAND 4.1-LIKE PROTEIN 4A"/>
    <property type="match status" value="1"/>
</dbReference>
<feature type="compositionally biased region" description="Polar residues" evidence="5">
    <location>
        <begin position="391"/>
        <end position="402"/>
    </location>
</feature>
<dbReference type="PANTHER" id="PTHR23280">
    <property type="entry name" value="4.1 G PROTEIN"/>
    <property type="match status" value="1"/>
</dbReference>
<dbReference type="OMA" id="EACEYLW"/>
<evidence type="ECO:0000256" key="3">
    <source>
        <dbReference type="ARBA" id="ARBA00022490"/>
    </source>
</evidence>
<evidence type="ECO:0000256" key="4">
    <source>
        <dbReference type="ARBA" id="ARBA00022949"/>
    </source>
</evidence>
<dbReference type="CDD" id="cd14473">
    <property type="entry name" value="FERM_B-lobe"/>
    <property type="match status" value="1"/>
</dbReference>
<dbReference type="FunFam" id="2.30.29.30:FF:000002">
    <property type="entry name" value="Band 4.1-like protein 5 isoform 1"/>
    <property type="match status" value="1"/>
</dbReference>
<dbReference type="PROSITE" id="PS50057">
    <property type="entry name" value="FERM_3"/>
    <property type="match status" value="1"/>
</dbReference>
<dbReference type="Gene3D" id="2.30.29.30">
    <property type="entry name" value="Pleckstrin-homology domain (PH domain)/Phosphotyrosine-binding domain (PTB)"/>
    <property type="match status" value="1"/>
</dbReference>
<dbReference type="GO" id="GO:0071944">
    <property type="term" value="C:cell periphery"/>
    <property type="evidence" value="ECO:0007669"/>
    <property type="project" value="UniProtKB-ARBA"/>
</dbReference>
<dbReference type="InterPro" id="IPR029071">
    <property type="entry name" value="Ubiquitin-like_domsf"/>
</dbReference>
<keyword evidence="8" id="KW-1185">Reference proteome</keyword>
<feature type="compositionally biased region" description="Low complexity" evidence="5">
    <location>
        <begin position="606"/>
        <end position="621"/>
    </location>
</feature>
<dbReference type="InterPro" id="IPR035963">
    <property type="entry name" value="FERM_2"/>
</dbReference>
<feature type="region of interest" description="Disordered" evidence="5">
    <location>
        <begin position="578"/>
        <end position="645"/>
    </location>
</feature>
<dbReference type="PhylomeDB" id="T1IUU4"/>
<dbReference type="Pfam" id="PF00373">
    <property type="entry name" value="FERM_M"/>
    <property type="match status" value="1"/>
</dbReference>
<organism evidence="7 8">
    <name type="scientific">Strigamia maritima</name>
    <name type="common">European centipede</name>
    <name type="synonym">Geophilus maritimus</name>
    <dbReference type="NCBI Taxonomy" id="126957"/>
    <lineage>
        <taxon>Eukaryota</taxon>
        <taxon>Metazoa</taxon>
        <taxon>Ecdysozoa</taxon>
        <taxon>Arthropoda</taxon>
        <taxon>Myriapoda</taxon>
        <taxon>Chilopoda</taxon>
        <taxon>Pleurostigmophora</taxon>
        <taxon>Geophilomorpha</taxon>
        <taxon>Linotaeniidae</taxon>
        <taxon>Strigamia</taxon>
    </lineage>
</organism>
<dbReference type="CDD" id="cd13186">
    <property type="entry name" value="FERM_C_NBL4_NBL5"/>
    <property type="match status" value="1"/>
</dbReference>
<dbReference type="SMART" id="SM00295">
    <property type="entry name" value="B41"/>
    <property type="match status" value="1"/>
</dbReference>
<dbReference type="InterPro" id="IPR011993">
    <property type="entry name" value="PH-like_dom_sf"/>
</dbReference>
<dbReference type="InterPro" id="IPR019747">
    <property type="entry name" value="FERM_CS"/>
</dbReference>
<dbReference type="SUPFAM" id="SSF50729">
    <property type="entry name" value="PH domain-like"/>
    <property type="match status" value="1"/>
</dbReference>
<sequence length="645" mass="74151">MGCLGDTNKFVDCKIILLDGTELNQSVKAEAAAQRLLDGVFQHLNIIETIYFGLRYLDDSNQSHWLEAEKKICKQLRKNLFFTLYFSVKFYASDPCKLAEEITRYQFFLQLKQDILQARLPVSFEVGTELSAYIIQSELGDYDPRRHLYGYVSEFHFLPAQTMEMENKISEIHKTLIGQIPSAAELNFLEKAKWLDMYGVDLHPVLGEDNMEYFLGLTPCGVIVLRNKTKVGNYFWPRITKVYFKGRYFMIRVKDKNHDENTYGFELPTKQACKHLWKCCVEHHGFFRLAQVNIAPLDGSFRFSTFRSSKRFQNRSEVIARPPQPIQRVPSQRSYRRLPPSDGIDNNQKQPGDPPTTIPSGSNNNTTFKSGDSPRSTRSAPWGSVKLSKGLYSSSANPSPRSVRSKHSVRTRSTHHFSSVESESSCDERSHSSRRRHKSGHGSDSSRTSNRSRKKNRRKDRGSDSEFIVKHRRRHHISATSTESITPQWCEIQEQSVRLHDAVIKNLNSHRSGYMNSGMESETEVNYNQRKKHKRRSLTQSRSSADSYKRFPEELRKHFQYVDSSGFSEDQLKDIPYTKVLTRNSSHSHRSPNTPKSRKGVHGDGSVRSGKNSLSKSSLSVKEPRRSSGFLQEYNASRDEMSTEL</sequence>
<reference evidence="8" key="1">
    <citation type="submission" date="2011-05" db="EMBL/GenBank/DDBJ databases">
        <authorList>
            <person name="Richards S.R."/>
            <person name="Qu J."/>
            <person name="Jiang H."/>
            <person name="Jhangiani S.N."/>
            <person name="Agravi P."/>
            <person name="Goodspeed R."/>
            <person name="Gross S."/>
            <person name="Mandapat C."/>
            <person name="Jackson L."/>
            <person name="Mathew T."/>
            <person name="Pu L."/>
            <person name="Thornton R."/>
            <person name="Saada N."/>
            <person name="Wilczek-Boney K.B."/>
            <person name="Lee S."/>
            <person name="Kovar C."/>
            <person name="Wu Y."/>
            <person name="Scherer S.E."/>
            <person name="Worley K.C."/>
            <person name="Muzny D.M."/>
            <person name="Gibbs R."/>
        </authorList>
    </citation>
    <scope>NUCLEOTIDE SEQUENCE</scope>
    <source>
        <strain evidence="8">Brora</strain>
    </source>
</reference>
<dbReference type="InterPro" id="IPR019749">
    <property type="entry name" value="Band_41_domain"/>
</dbReference>
<dbReference type="GO" id="GO:0070161">
    <property type="term" value="C:anchoring junction"/>
    <property type="evidence" value="ECO:0007669"/>
    <property type="project" value="UniProtKB-SubCell"/>
</dbReference>
<evidence type="ECO:0000256" key="5">
    <source>
        <dbReference type="SAM" id="MobiDB-lite"/>
    </source>
</evidence>
<feature type="compositionally biased region" description="Polar residues" evidence="5">
    <location>
        <begin position="510"/>
        <end position="528"/>
    </location>
</feature>
<dbReference type="EMBL" id="JH431564">
    <property type="status" value="NOT_ANNOTATED_CDS"/>
    <property type="molecule type" value="Genomic_DNA"/>
</dbReference>
<dbReference type="InterPro" id="IPR018980">
    <property type="entry name" value="FERM_PH-like_C"/>
</dbReference>
<feature type="region of interest" description="Disordered" evidence="5">
    <location>
        <begin position="510"/>
        <end position="549"/>
    </location>
</feature>
<feature type="compositionally biased region" description="Basic and acidic residues" evidence="5">
    <location>
        <begin position="636"/>
        <end position="645"/>
    </location>
</feature>
<dbReference type="GO" id="GO:0031032">
    <property type="term" value="P:actomyosin structure organization"/>
    <property type="evidence" value="ECO:0007669"/>
    <property type="project" value="TreeGrafter"/>
</dbReference>
<dbReference type="GO" id="GO:0005737">
    <property type="term" value="C:cytoplasm"/>
    <property type="evidence" value="ECO:0007669"/>
    <property type="project" value="UniProtKB-SubCell"/>
</dbReference>
<keyword evidence="3" id="KW-0963">Cytoplasm</keyword>
<dbReference type="AlphaFoldDB" id="T1IUU4"/>
<dbReference type="PRINTS" id="PR00935">
    <property type="entry name" value="BAND41"/>
</dbReference>
<dbReference type="EnsemblMetazoa" id="SMAR004925-RA">
    <property type="protein sequence ID" value="SMAR004925-PA"/>
    <property type="gene ID" value="SMAR004925"/>
</dbReference>
<dbReference type="GO" id="GO:0048731">
    <property type="term" value="P:system development"/>
    <property type="evidence" value="ECO:0007669"/>
    <property type="project" value="UniProtKB-ARBA"/>
</dbReference>
<keyword evidence="4" id="KW-0965">Cell junction</keyword>
<name>T1IUU4_STRMM</name>
<dbReference type="Pfam" id="PF09379">
    <property type="entry name" value="FERM_N"/>
    <property type="match status" value="1"/>
</dbReference>
<evidence type="ECO:0000256" key="1">
    <source>
        <dbReference type="ARBA" id="ARBA00004282"/>
    </source>
</evidence>
<feature type="compositionally biased region" description="Basic residues" evidence="5">
    <location>
        <begin position="403"/>
        <end position="415"/>
    </location>
</feature>
<dbReference type="GO" id="GO:0005856">
    <property type="term" value="C:cytoskeleton"/>
    <property type="evidence" value="ECO:0007669"/>
    <property type="project" value="TreeGrafter"/>
</dbReference>
<evidence type="ECO:0000259" key="6">
    <source>
        <dbReference type="PROSITE" id="PS50057"/>
    </source>
</evidence>
<accession>T1IUU4</accession>
<dbReference type="GO" id="GO:0016020">
    <property type="term" value="C:membrane"/>
    <property type="evidence" value="ECO:0007669"/>
    <property type="project" value="UniProtKB-ARBA"/>
</dbReference>
<evidence type="ECO:0000313" key="8">
    <source>
        <dbReference type="Proteomes" id="UP000014500"/>
    </source>
</evidence>
<dbReference type="SUPFAM" id="SSF47031">
    <property type="entry name" value="Second domain of FERM"/>
    <property type="match status" value="1"/>
</dbReference>
<dbReference type="eggNOG" id="KOG3530">
    <property type="taxonomic scope" value="Eukaryota"/>
</dbReference>
<dbReference type="Pfam" id="PF09380">
    <property type="entry name" value="FERM_C"/>
    <property type="match status" value="1"/>
</dbReference>
<evidence type="ECO:0000256" key="2">
    <source>
        <dbReference type="ARBA" id="ARBA00004496"/>
    </source>
</evidence>
<feature type="compositionally biased region" description="Basic residues" evidence="5">
    <location>
        <begin position="586"/>
        <end position="600"/>
    </location>
</feature>
<dbReference type="SUPFAM" id="SSF54236">
    <property type="entry name" value="Ubiquitin-like"/>
    <property type="match status" value="1"/>
</dbReference>
<dbReference type="InterPro" id="IPR018979">
    <property type="entry name" value="FERM_N"/>
</dbReference>
<comment type="subcellular location">
    <subcellularLocation>
        <location evidence="1">Cell junction</location>
    </subcellularLocation>
    <subcellularLocation>
        <location evidence="2">Cytoplasm</location>
    </subcellularLocation>
</comment>
<dbReference type="InterPro" id="IPR014352">
    <property type="entry name" value="FERM/acyl-CoA-bd_prot_sf"/>
</dbReference>
<feature type="compositionally biased region" description="Basic residues" evidence="5">
    <location>
        <begin position="450"/>
        <end position="460"/>
    </location>
</feature>
<evidence type="ECO:0000313" key="7">
    <source>
        <dbReference type="EnsemblMetazoa" id="SMAR004925-PA"/>
    </source>
</evidence>
<dbReference type="FunFam" id="3.10.20.90:FF:000039">
    <property type="entry name" value="Tyrosine-protein phosphatase non-receptor type"/>
    <property type="match status" value="1"/>
</dbReference>
<reference evidence="7" key="2">
    <citation type="submission" date="2015-02" db="UniProtKB">
        <authorList>
            <consortium name="EnsemblMetazoa"/>
        </authorList>
    </citation>
    <scope>IDENTIFICATION</scope>
</reference>
<feature type="region of interest" description="Disordered" evidence="5">
    <location>
        <begin position="314"/>
        <end position="482"/>
    </location>
</feature>
<feature type="compositionally biased region" description="Polar residues" evidence="5">
    <location>
        <begin position="358"/>
        <end position="379"/>
    </location>
</feature>
<dbReference type="PROSITE" id="PS00660">
    <property type="entry name" value="FERM_1"/>
    <property type="match status" value="1"/>
</dbReference>
<dbReference type="SMART" id="SM01196">
    <property type="entry name" value="FERM_C"/>
    <property type="match status" value="1"/>
</dbReference>
<dbReference type="STRING" id="126957.T1IUU4"/>
<dbReference type="Gene3D" id="1.20.80.10">
    <property type="match status" value="1"/>
</dbReference>
<dbReference type="HOGENOM" id="CLU_003623_7_0_1"/>
<dbReference type="GO" id="GO:0009887">
    <property type="term" value="P:animal organ morphogenesis"/>
    <property type="evidence" value="ECO:0007669"/>
    <property type="project" value="UniProtKB-ARBA"/>
</dbReference>
<dbReference type="Proteomes" id="UP000014500">
    <property type="component" value="Unassembled WGS sequence"/>
</dbReference>
<proteinExistence type="predicted"/>
<dbReference type="FunFam" id="1.20.80.10:FF:000003">
    <property type="entry name" value="Tyrosine-protein phosphatase non-receptor type 4"/>
    <property type="match status" value="1"/>
</dbReference>